<evidence type="ECO:0000313" key="3">
    <source>
        <dbReference type="Proteomes" id="UP000800096"/>
    </source>
</evidence>
<sequence length="73" mass="8223">MVILVGLSATDSAHSTPRDDDSFNHKFQDGSERHASLNDHLQSEFSTTSTHSYFPTLITTADTSPDHYRRHYA</sequence>
<keyword evidence="3" id="KW-1185">Reference proteome</keyword>
<protein>
    <submittedName>
        <fullName evidence="2">Uncharacterized protein</fullName>
    </submittedName>
</protein>
<accession>A0A6A5QZV4</accession>
<dbReference type="Proteomes" id="UP000800096">
    <property type="component" value="Unassembled WGS sequence"/>
</dbReference>
<dbReference type="EMBL" id="ML979132">
    <property type="protein sequence ID" value="KAF1920769.1"/>
    <property type="molecule type" value="Genomic_DNA"/>
</dbReference>
<evidence type="ECO:0000313" key="2">
    <source>
        <dbReference type="EMBL" id="KAF1920769.1"/>
    </source>
</evidence>
<evidence type="ECO:0000256" key="1">
    <source>
        <dbReference type="SAM" id="MobiDB-lite"/>
    </source>
</evidence>
<reference evidence="2" key="1">
    <citation type="journal article" date="2020" name="Stud. Mycol.">
        <title>101 Dothideomycetes genomes: a test case for predicting lifestyles and emergence of pathogens.</title>
        <authorList>
            <person name="Haridas S."/>
            <person name="Albert R."/>
            <person name="Binder M."/>
            <person name="Bloem J."/>
            <person name="Labutti K."/>
            <person name="Salamov A."/>
            <person name="Andreopoulos B."/>
            <person name="Baker S."/>
            <person name="Barry K."/>
            <person name="Bills G."/>
            <person name="Bluhm B."/>
            <person name="Cannon C."/>
            <person name="Castanera R."/>
            <person name="Culley D."/>
            <person name="Daum C."/>
            <person name="Ezra D."/>
            <person name="Gonzalez J."/>
            <person name="Henrissat B."/>
            <person name="Kuo A."/>
            <person name="Liang C."/>
            <person name="Lipzen A."/>
            <person name="Lutzoni F."/>
            <person name="Magnuson J."/>
            <person name="Mondo S."/>
            <person name="Nolan M."/>
            <person name="Ohm R."/>
            <person name="Pangilinan J."/>
            <person name="Park H.-J."/>
            <person name="Ramirez L."/>
            <person name="Alfaro M."/>
            <person name="Sun H."/>
            <person name="Tritt A."/>
            <person name="Yoshinaga Y."/>
            <person name="Zwiers L.-H."/>
            <person name="Turgeon B."/>
            <person name="Goodwin S."/>
            <person name="Spatafora J."/>
            <person name="Crous P."/>
            <person name="Grigoriev I."/>
        </authorList>
    </citation>
    <scope>NUCLEOTIDE SEQUENCE</scope>
    <source>
        <strain evidence="2">HMLAC05119</strain>
    </source>
</reference>
<organism evidence="2 3">
    <name type="scientific">Ampelomyces quisqualis</name>
    <name type="common">Powdery mildew agent</name>
    <dbReference type="NCBI Taxonomy" id="50730"/>
    <lineage>
        <taxon>Eukaryota</taxon>
        <taxon>Fungi</taxon>
        <taxon>Dikarya</taxon>
        <taxon>Ascomycota</taxon>
        <taxon>Pezizomycotina</taxon>
        <taxon>Dothideomycetes</taxon>
        <taxon>Pleosporomycetidae</taxon>
        <taxon>Pleosporales</taxon>
        <taxon>Pleosporineae</taxon>
        <taxon>Phaeosphaeriaceae</taxon>
        <taxon>Ampelomyces</taxon>
    </lineage>
</organism>
<name>A0A6A5QZV4_AMPQU</name>
<feature type="compositionally biased region" description="Basic and acidic residues" evidence="1">
    <location>
        <begin position="16"/>
        <end position="31"/>
    </location>
</feature>
<dbReference type="AlphaFoldDB" id="A0A6A5QZV4"/>
<gene>
    <name evidence="2" type="ORF">BDU57DRAFT_24911</name>
</gene>
<feature type="region of interest" description="Disordered" evidence="1">
    <location>
        <begin position="1"/>
        <end position="31"/>
    </location>
</feature>
<proteinExistence type="predicted"/>